<dbReference type="VEuPathDB" id="VectorBase:AMAM008275"/>
<evidence type="ECO:0000256" key="2">
    <source>
        <dbReference type="PROSITE-ProRule" id="PRU01211"/>
    </source>
</evidence>
<evidence type="ECO:0000256" key="1">
    <source>
        <dbReference type="ARBA" id="ARBA00001947"/>
    </source>
</evidence>
<keyword evidence="6" id="KW-1185">Reference proteome</keyword>
<feature type="region of interest" description="Disordered" evidence="3">
    <location>
        <begin position="34"/>
        <end position="77"/>
    </location>
</feature>
<evidence type="ECO:0000259" key="4">
    <source>
        <dbReference type="PROSITE" id="PS51864"/>
    </source>
</evidence>
<dbReference type="EnsemblMetazoa" id="AMAM008275-RA">
    <property type="protein sequence ID" value="AMAM008275-PA"/>
    <property type="gene ID" value="AMAM008275"/>
</dbReference>
<dbReference type="AlphaFoldDB" id="A0A182SJZ3"/>
<organism evidence="5 6">
    <name type="scientific">Anopheles maculatus</name>
    <dbReference type="NCBI Taxonomy" id="74869"/>
    <lineage>
        <taxon>Eukaryota</taxon>
        <taxon>Metazoa</taxon>
        <taxon>Ecdysozoa</taxon>
        <taxon>Arthropoda</taxon>
        <taxon>Hexapoda</taxon>
        <taxon>Insecta</taxon>
        <taxon>Pterygota</taxon>
        <taxon>Neoptera</taxon>
        <taxon>Endopterygota</taxon>
        <taxon>Diptera</taxon>
        <taxon>Nematocera</taxon>
        <taxon>Culicoidea</taxon>
        <taxon>Culicidae</taxon>
        <taxon>Anophelinae</taxon>
        <taxon>Anopheles</taxon>
        <taxon>Anopheles maculatus group</taxon>
    </lineage>
</organism>
<evidence type="ECO:0000313" key="5">
    <source>
        <dbReference type="EnsemblMetazoa" id="AMAM008275-PA"/>
    </source>
</evidence>
<feature type="domain" description="Peptidase M12A" evidence="4">
    <location>
        <begin position="1"/>
        <end position="36"/>
    </location>
</feature>
<protein>
    <recommendedName>
        <fullName evidence="4">Peptidase M12A domain-containing protein</fullName>
    </recommendedName>
</protein>
<feature type="compositionally biased region" description="Polar residues" evidence="3">
    <location>
        <begin position="34"/>
        <end position="44"/>
    </location>
</feature>
<dbReference type="PROSITE" id="PS51864">
    <property type="entry name" value="ASTACIN"/>
    <property type="match status" value="1"/>
</dbReference>
<comment type="caution">
    <text evidence="2">Lacks conserved residue(s) required for the propagation of feature annotation.</text>
</comment>
<dbReference type="InterPro" id="IPR001506">
    <property type="entry name" value="Peptidase_M12A"/>
</dbReference>
<accession>A0A182SJZ3</accession>
<dbReference type="GO" id="GO:0004222">
    <property type="term" value="F:metalloendopeptidase activity"/>
    <property type="evidence" value="ECO:0007669"/>
    <property type="project" value="InterPro"/>
</dbReference>
<comment type="cofactor">
    <cofactor evidence="1">
        <name>Zn(2+)</name>
        <dbReference type="ChEBI" id="CHEBI:29105"/>
    </cofactor>
</comment>
<evidence type="ECO:0000313" key="6">
    <source>
        <dbReference type="Proteomes" id="UP000075901"/>
    </source>
</evidence>
<proteinExistence type="predicted"/>
<sequence length="123" mass="13272">MSVREQTKPMNGAQMGQREGFSWSDMEKLNRMYNCQGSGANGQTVLRPPTFGMLPSVSSPAAPSGQGVGPYYPPSGPYNPYYPPSGGPVYPFGPFPGAGYPGPGFGYYPYMEETDSTEKQKPQ</sequence>
<reference evidence="5" key="2">
    <citation type="submission" date="2020-05" db="UniProtKB">
        <authorList>
            <consortium name="EnsemblMetazoa"/>
        </authorList>
    </citation>
    <scope>IDENTIFICATION</scope>
    <source>
        <strain evidence="5">maculatus3</strain>
    </source>
</reference>
<dbReference type="Proteomes" id="UP000075901">
    <property type="component" value="Unassembled WGS sequence"/>
</dbReference>
<evidence type="ECO:0000256" key="3">
    <source>
        <dbReference type="SAM" id="MobiDB-lite"/>
    </source>
</evidence>
<dbReference type="GO" id="GO:0006508">
    <property type="term" value="P:proteolysis"/>
    <property type="evidence" value="ECO:0007669"/>
    <property type="project" value="InterPro"/>
</dbReference>
<reference evidence="6" key="1">
    <citation type="submission" date="2013-09" db="EMBL/GenBank/DDBJ databases">
        <title>The Genome Sequence of Anopheles maculatus species B.</title>
        <authorList>
            <consortium name="The Broad Institute Genomics Platform"/>
            <person name="Neafsey D.E."/>
            <person name="Besansky N."/>
            <person name="Howell P."/>
            <person name="Walton C."/>
            <person name="Young S.K."/>
            <person name="Zeng Q."/>
            <person name="Gargeya S."/>
            <person name="Fitzgerald M."/>
            <person name="Haas B."/>
            <person name="Abouelleil A."/>
            <person name="Allen A.W."/>
            <person name="Alvarado L."/>
            <person name="Arachchi H.M."/>
            <person name="Berlin A.M."/>
            <person name="Chapman S.B."/>
            <person name="Gainer-Dewar J."/>
            <person name="Goldberg J."/>
            <person name="Griggs A."/>
            <person name="Gujja S."/>
            <person name="Hansen M."/>
            <person name="Howarth C."/>
            <person name="Imamovic A."/>
            <person name="Ireland A."/>
            <person name="Larimer J."/>
            <person name="McCowan C."/>
            <person name="Murphy C."/>
            <person name="Pearson M."/>
            <person name="Poon T.W."/>
            <person name="Priest M."/>
            <person name="Roberts A."/>
            <person name="Saif S."/>
            <person name="Shea T."/>
            <person name="Sisk P."/>
            <person name="Sykes S."/>
            <person name="Wortman J."/>
            <person name="Nusbaum C."/>
            <person name="Birren B."/>
        </authorList>
    </citation>
    <scope>NUCLEOTIDE SEQUENCE [LARGE SCALE GENOMIC DNA]</scope>
    <source>
        <strain evidence="6">maculatus3</strain>
    </source>
</reference>
<feature type="region of interest" description="Disordered" evidence="3">
    <location>
        <begin position="1"/>
        <end position="21"/>
    </location>
</feature>
<name>A0A182SJZ3_9DIPT</name>